<accession>A0A1H8Z074</accession>
<feature type="domain" description="Bro-N" evidence="1">
    <location>
        <begin position="1"/>
        <end position="101"/>
    </location>
</feature>
<dbReference type="Pfam" id="PF02498">
    <property type="entry name" value="Bro-N"/>
    <property type="match status" value="1"/>
</dbReference>
<dbReference type="EMBL" id="FOEH01000001">
    <property type="protein sequence ID" value="SEP57763.1"/>
    <property type="molecule type" value="Genomic_DNA"/>
</dbReference>
<dbReference type="Proteomes" id="UP000198733">
    <property type="component" value="Unassembled WGS sequence"/>
</dbReference>
<proteinExistence type="predicted"/>
<dbReference type="SMART" id="SM01040">
    <property type="entry name" value="Bro-N"/>
    <property type="match status" value="1"/>
</dbReference>
<dbReference type="Pfam" id="PF03374">
    <property type="entry name" value="ANT"/>
    <property type="match status" value="1"/>
</dbReference>
<reference evidence="2 3" key="1">
    <citation type="submission" date="2016-10" db="EMBL/GenBank/DDBJ databases">
        <authorList>
            <person name="Varghese N."/>
            <person name="Submissions S."/>
        </authorList>
    </citation>
    <scope>NUCLEOTIDE SEQUENCE [LARGE SCALE GENOMIC DNA]</scope>
    <source>
        <strain evidence="2 3">CGMCC 1.7734</strain>
    </source>
</reference>
<comment type="caution">
    <text evidence="2">The sequence shown here is derived from an EMBL/GenBank/DDBJ whole genome shotgun (WGS) entry which is preliminary data.</text>
</comment>
<gene>
    <name evidence="2" type="ORF">SAMN05216232_0222</name>
</gene>
<evidence type="ECO:0000313" key="2">
    <source>
        <dbReference type="EMBL" id="SEP57763.1"/>
    </source>
</evidence>
<evidence type="ECO:0000313" key="3">
    <source>
        <dbReference type="Proteomes" id="UP000198733"/>
    </source>
</evidence>
<sequence length="253" mass="29192">MNQLTKVFDDQELRIIEQNNEPWFIARDVAAILHFTDAEAMTRYLDDDEKQNLQLVGFKRGAIVINESGLYSVILKSRKEEAKQFKRWITQEVIPSIRKHGAYMTPETVEEALLNPDTIIKLATNLKEEQEKRSQAEYQIKIDKPYTTFGKAVSNSSASINVGAFAKMMYDEHGMKIGRNKMFRWLREKGYLIRTGREKNNPKQQYIEQGLFETTVTVVSRTQGDVESLTTLITGKGQVKLSEKLLNEYEVFV</sequence>
<keyword evidence="3" id="KW-1185">Reference proteome</keyword>
<dbReference type="PROSITE" id="PS51750">
    <property type="entry name" value="BRO_N"/>
    <property type="match status" value="1"/>
</dbReference>
<dbReference type="PANTHER" id="PTHR36180">
    <property type="entry name" value="DNA-BINDING PROTEIN-RELATED-RELATED"/>
    <property type="match status" value="1"/>
</dbReference>
<evidence type="ECO:0000259" key="1">
    <source>
        <dbReference type="PROSITE" id="PS51750"/>
    </source>
</evidence>
<dbReference type="PANTHER" id="PTHR36180:SF2">
    <property type="entry name" value="BRO FAMILY PROTEIN"/>
    <property type="match status" value="1"/>
</dbReference>
<organism evidence="2 3">
    <name type="scientific">Virgibacillus subterraneus</name>
    <dbReference type="NCBI Taxonomy" id="621109"/>
    <lineage>
        <taxon>Bacteria</taxon>
        <taxon>Bacillati</taxon>
        <taxon>Bacillota</taxon>
        <taxon>Bacilli</taxon>
        <taxon>Bacillales</taxon>
        <taxon>Bacillaceae</taxon>
        <taxon>Virgibacillus</taxon>
    </lineage>
</organism>
<dbReference type="RefSeq" id="WP_092501585.1">
    <property type="nucleotide sequence ID" value="NZ_FOEH01000001.1"/>
</dbReference>
<dbReference type="InterPro" id="IPR003497">
    <property type="entry name" value="BRO_N_domain"/>
</dbReference>
<name>A0A1H8Z074_9BACI</name>
<dbReference type="InterPro" id="IPR005039">
    <property type="entry name" value="Ant_C"/>
</dbReference>
<protein>
    <submittedName>
        <fullName evidence="2">Prophage antirepressor</fullName>
    </submittedName>
</protein>